<protein>
    <recommendedName>
        <fullName evidence="4">SbsA Ig-like domain-containing protein</fullName>
    </recommendedName>
</protein>
<evidence type="ECO:0000313" key="2">
    <source>
        <dbReference type="EMBL" id="OAM87383.1"/>
    </source>
</evidence>
<feature type="chain" id="PRO_5008088557" description="SbsA Ig-like domain-containing protein" evidence="1">
    <location>
        <begin position="24"/>
        <end position="154"/>
    </location>
</feature>
<evidence type="ECO:0000256" key="1">
    <source>
        <dbReference type="SAM" id="SignalP"/>
    </source>
</evidence>
<evidence type="ECO:0008006" key="4">
    <source>
        <dbReference type="Google" id="ProtNLM"/>
    </source>
</evidence>
<proteinExistence type="predicted"/>
<dbReference type="AlphaFoldDB" id="A0A178IBG7"/>
<comment type="caution">
    <text evidence="2">The sequence shown here is derived from an EMBL/GenBank/DDBJ whole genome shotgun (WGS) entry which is preliminary data.</text>
</comment>
<evidence type="ECO:0000313" key="3">
    <source>
        <dbReference type="Proteomes" id="UP000078486"/>
    </source>
</evidence>
<organism evidence="2 3">
    <name type="scientific">Termitidicoccus mucosus</name>
    <dbReference type="NCBI Taxonomy" id="1184151"/>
    <lineage>
        <taxon>Bacteria</taxon>
        <taxon>Pseudomonadati</taxon>
        <taxon>Verrucomicrobiota</taxon>
        <taxon>Opitutia</taxon>
        <taxon>Opitutales</taxon>
        <taxon>Opitutaceae</taxon>
        <taxon>Termitidicoccus</taxon>
    </lineage>
</organism>
<gene>
    <name evidence="2" type="ORF">AW736_23585</name>
</gene>
<dbReference type="EMBL" id="LRRQ01000174">
    <property type="protein sequence ID" value="OAM87383.1"/>
    <property type="molecule type" value="Genomic_DNA"/>
</dbReference>
<dbReference type="Proteomes" id="UP000078486">
    <property type="component" value="Unassembled WGS sequence"/>
</dbReference>
<keyword evidence="3" id="KW-1185">Reference proteome</keyword>
<dbReference type="OrthoDB" id="195361at2"/>
<sequence>MKTPRITILALISALALATALQAKPIPGPKGGRIVTTEAPHVEFLVAENRAVTVSFYDAALKPVEPGSRVVTAVAEAKAGKVKLDLAPGKDGALVSTKPLPEGDGYTIVLQVRDNAAARPRNYRITYHDEVCGGCKRAEYACICEDAGGDGHKH</sequence>
<dbReference type="RefSeq" id="WP_068772757.1">
    <property type="nucleotide sequence ID" value="NZ_CP109796.1"/>
</dbReference>
<dbReference type="STRING" id="1184151.AW736_23585"/>
<name>A0A178IBG7_9BACT</name>
<reference evidence="2 3" key="1">
    <citation type="submission" date="2016-01" db="EMBL/GenBank/DDBJ databases">
        <title>High potential of lignocellulose degradation of a new Verrucomicrobia species.</title>
        <authorList>
            <person name="Wang Y."/>
            <person name="Shi Y."/>
            <person name="Qiu Z."/>
            <person name="Liu S."/>
            <person name="Yang H."/>
        </authorList>
    </citation>
    <scope>NUCLEOTIDE SEQUENCE [LARGE SCALE GENOMIC DNA]</scope>
    <source>
        <strain evidence="2 3">TSB47</strain>
    </source>
</reference>
<feature type="signal peptide" evidence="1">
    <location>
        <begin position="1"/>
        <end position="23"/>
    </location>
</feature>
<accession>A0A178IBG7</accession>
<keyword evidence="1" id="KW-0732">Signal</keyword>